<dbReference type="FunFam" id="3.30.200.20:FF:000314">
    <property type="entry name" value="Serine/threonine protein kinase"/>
    <property type="match status" value="1"/>
</dbReference>
<dbReference type="PANTHER" id="PTHR24346">
    <property type="entry name" value="MAP/MICROTUBULE AFFINITY-REGULATING KINASE"/>
    <property type="match status" value="1"/>
</dbReference>
<dbReference type="PROSITE" id="PS00108">
    <property type="entry name" value="PROTEIN_KINASE_ST"/>
    <property type="match status" value="1"/>
</dbReference>
<reference evidence="6" key="1">
    <citation type="submission" date="2023-03" db="EMBL/GenBank/DDBJ databases">
        <title>Massive genome expansion in bonnet fungi (Mycena s.s.) driven by repeated elements and novel gene families across ecological guilds.</title>
        <authorList>
            <consortium name="Lawrence Berkeley National Laboratory"/>
            <person name="Harder C.B."/>
            <person name="Miyauchi S."/>
            <person name="Viragh M."/>
            <person name="Kuo A."/>
            <person name="Thoen E."/>
            <person name="Andreopoulos B."/>
            <person name="Lu D."/>
            <person name="Skrede I."/>
            <person name="Drula E."/>
            <person name="Henrissat B."/>
            <person name="Morin E."/>
            <person name="Kohler A."/>
            <person name="Barry K."/>
            <person name="LaButti K."/>
            <person name="Morin E."/>
            <person name="Salamov A."/>
            <person name="Lipzen A."/>
            <person name="Mereny Z."/>
            <person name="Hegedus B."/>
            <person name="Baldrian P."/>
            <person name="Stursova M."/>
            <person name="Weitz H."/>
            <person name="Taylor A."/>
            <person name="Grigoriev I.V."/>
            <person name="Nagy L.G."/>
            <person name="Martin F."/>
            <person name="Kauserud H."/>
        </authorList>
    </citation>
    <scope>NUCLEOTIDE SEQUENCE</scope>
    <source>
        <strain evidence="6">9144</strain>
    </source>
</reference>
<accession>A0AAD6YK34</accession>
<dbReference type="PANTHER" id="PTHR24346:SF72">
    <property type="entry name" value="CAMK PROTEIN KINASE"/>
    <property type="match status" value="1"/>
</dbReference>
<dbReference type="GO" id="GO:0045719">
    <property type="term" value="P:negative regulation of glycogen biosynthetic process"/>
    <property type="evidence" value="ECO:0007669"/>
    <property type="project" value="TreeGrafter"/>
</dbReference>
<evidence type="ECO:0000259" key="5">
    <source>
        <dbReference type="PROSITE" id="PS50011"/>
    </source>
</evidence>
<keyword evidence="2 3" id="KW-0067">ATP-binding</keyword>
<dbReference type="PROSITE" id="PS00107">
    <property type="entry name" value="PROTEIN_KINASE_ATP"/>
    <property type="match status" value="1"/>
</dbReference>
<sequence>MPSPTTRRSHLQPLVIPELAYSPRETGYFSPAESDAVETPSPFFDHSDAHIYFAQHDLSPKSLSVPPYIRKEPCDASPFFYPSPRIELPPDTPPTSPSSSFRSLDEDVVFSASTFSSGYNSEPQHPKPPRPRVFSPRASSDRRLFPIRGLKLKGSAHSPRFPPGHQLNPYFVRAYTLEDELGSGGYGFVMTAVHRLNGTEVAVKFILKEKVPEHSWMEDKVFRRLPTEIMLLRVIDHENIVKCLDLFEDPLYYYLVQELHGTPWHKTVRNPPSSPISASSSLPSLSPSVSIDSITLSEPAAPPPLALYPRQQVPRSAEDARTKCQPPPLRQSLPLPGSERPEFSRRPSHDLFECIEQSEHKHFSEDQARYVLQQVVGAVFYLYCHGVTHRDIKDENLVIDKNLKVKLIDFGSAVLENPDEPRPYHRLFYGTTAYASSEILLKKPYQAPPAEVWTIGVLLSFLLTGSSPFPTVEDAIAGRITLTDCPEHLSRLSLDLMSICLDPNPKTRATIVEVKAHPWLNPR</sequence>
<keyword evidence="1 3" id="KW-0547">Nucleotide-binding</keyword>
<organism evidence="6 7">
    <name type="scientific">Mycena pura</name>
    <dbReference type="NCBI Taxonomy" id="153505"/>
    <lineage>
        <taxon>Eukaryota</taxon>
        <taxon>Fungi</taxon>
        <taxon>Dikarya</taxon>
        <taxon>Basidiomycota</taxon>
        <taxon>Agaricomycotina</taxon>
        <taxon>Agaricomycetes</taxon>
        <taxon>Agaricomycetidae</taxon>
        <taxon>Agaricales</taxon>
        <taxon>Marasmiineae</taxon>
        <taxon>Mycenaceae</taxon>
        <taxon>Mycena</taxon>
    </lineage>
</organism>
<dbReference type="AlphaFoldDB" id="A0AAD6YK34"/>
<dbReference type="Gene3D" id="3.30.200.20">
    <property type="entry name" value="Phosphorylase Kinase, domain 1"/>
    <property type="match status" value="1"/>
</dbReference>
<gene>
    <name evidence="6" type="ORF">GGX14DRAFT_357768</name>
</gene>
<dbReference type="SMART" id="SM00220">
    <property type="entry name" value="S_TKc"/>
    <property type="match status" value="1"/>
</dbReference>
<dbReference type="InterPro" id="IPR008271">
    <property type="entry name" value="Ser/Thr_kinase_AS"/>
</dbReference>
<feature type="region of interest" description="Disordered" evidence="4">
    <location>
        <begin position="316"/>
        <end position="343"/>
    </location>
</feature>
<evidence type="ECO:0000256" key="4">
    <source>
        <dbReference type="SAM" id="MobiDB-lite"/>
    </source>
</evidence>
<dbReference type="PROSITE" id="PS50011">
    <property type="entry name" value="PROTEIN_KINASE_DOM"/>
    <property type="match status" value="1"/>
</dbReference>
<dbReference type="InterPro" id="IPR011009">
    <property type="entry name" value="Kinase-like_dom_sf"/>
</dbReference>
<feature type="domain" description="Protein kinase" evidence="5">
    <location>
        <begin position="175"/>
        <end position="520"/>
    </location>
</feature>
<comment type="caution">
    <text evidence="6">The sequence shown here is derived from an EMBL/GenBank/DDBJ whole genome shotgun (WGS) entry which is preliminary data.</text>
</comment>
<protein>
    <submittedName>
        <fullName evidence="6">Kinase-like domain-containing protein</fullName>
    </submittedName>
</protein>
<dbReference type="Pfam" id="PF00069">
    <property type="entry name" value="Pkinase"/>
    <property type="match status" value="2"/>
</dbReference>
<dbReference type="InterPro" id="IPR000719">
    <property type="entry name" value="Prot_kinase_dom"/>
</dbReference>
<dbReference type="GO" id="GO:0005634">
    <property type="term" value="C:nucleus"/>
    <property type="evidence" value="ECO:0007669"/>
    <property type="project" value="TreeGrafter"/>
</dbReference>
<dbReference type="GO" id="GO:0005829">
    <property type="term" value="C:cytosol"/>
    <property type="evidence" value="ECO:0007669"/>
    <property type="project" value="TreeGrafter"/>
</dbReference>
<evidence type="ECO:0000256" key="3">
    <source>
        <dbReference type="PROSITE-ProRule" id="PRU10141"/>
    </source>
</evidence>
<evidence type="ECO:0000313" key="7">
    <source>
        <dbReference type="Proteomes" id="UP001219525"/>
    </source>
</evidence>
<dbReference type="Proteomes" id="UP001219525">
    <property type="component" value="Unassembled WGS sequence"/>
</dbReference>
<dbReference type="GO" id="GO:0005524">
    <property type="term" value="F:ATP binding"/>
    <property type="evidence" value="ECO:0007669"/>
    <property type="project" value="UniProtKB-UniRule"/>
</dbReference>
<proteinExistence type="predicted"/>
<feature type="region of interest" description="Disordered" evidence="4">
    <location>
        <begin position="115"/>
        <end position="137"/>
    </location>
</feature>
<dbReference type="EMBL" id="JARJCW010000013">
    <property type="protein sequence ID" value="KAJ7218070.1"/>
    <property type="molecule type" value="Genomic_DNA"/>
</dbReference>
<dbReference type="Gene3D" id="1.10.510.10">
    <property type="entry name" value="Transferase(Phosphotransferase) domain 1"/>
    <property type="match status" value="1"/>
</dbReference>
<dbReference type="InterPro" id="IPR017441">
    <property type="entry name" value="Protein_kinase_ATP_BS"/>
</dbReference>
<feature type="region of interest" description="Disordered" evidence="4">
    <location>
        <begin position="82"/>
        <end position="103"/>
    </location>
</feature>
<evidence type="ECO:0000313" key="6">
    <source>
        <dbReference type="EMBL" id="KAJ7218070.1"/>
    </source>
</evidence>
<dbReference type="SUPFAM" id="SSF56112">
    <property type="entry name" value="Protein kinase-like (PK-like)"/>
    <property type="match status" value="2"/>
</dbReference>
<evidence type="ECO:0000256" key="1">
    <source>
        <dbReference type="ARBA" id="ARBA00022741"/>
    </source>
</evidence>
<dbReference type="GO" id="GO:0004674">
    <property type="term" value="F:protein serine/threonine kinase activity"/>
    <property type="evidence" value="ECO:0007669"/>
    <property type="project" value="TreeGrafter"/>
</dbReference>
<name>A0AAD6YK34_9AGAR</name>
<evidence type="ECO:0000256" key="2">
    <source>
        <dbReference type="ARBA" id="ARBA00022840"/>
    </source>
</evidence>
<dbReference type="GO" id="GO:0035556">
    <property type="term" value="P:intracellular signal transduction"/>
    <property type="evidence" value="ECO:0007669"/>
    <property type="project" value="TreeGrafter"/>
</dbReference>
<feature type="binding site" evidence="3">
    <location>
        <position position="208"/>
    </location>
    <ligand>
        <name>ATP</name>
        <dbReference type="ChEBI" id="CHEBI:30616"/>
    </ligand>
</feature>
<keyword evidence="7" id="KW-1185">Reference proteome</keyword>
<keyword evidence="6" id="KW-0808">Transferase</keyword>
<keyword evidence="6" id="KW-0418">Kinase</keyword>